<reference evidence="1 2" key="1">
    <citation type="submission" date="2024-08" db="EMBL/GenBank/DDBJ databases">
        <title>Genome mining of Saccharopolyspora cebuensis PGLac3 from Nigerian medicinal plant.</title>
        <authorList>
            <person name="Ezeobiora C.E."/>
            <person name="Igbokwe N.H."/>
            <person name="Amin D.H."/>
            <person name="Mendie U.E."/>
        </authorList>
    </citation>
    <scope>NUCLEOTIDE SEQUENCE [LARGE SCALE GENOMIC DNA]</scope>
    <source>
        <strain evidence="1 2">PGLac3</strain>
    </source>
</reference>
<accession>A0ABV4CNQ8</accession>
<dbReference type="EMBL" id="JBGEHV010000064">
    <property type="protein sequence ID" value="MEY8042733.1"/>
    <property type="molecule type" value="Genomic_DNA"/>
</dbReference>
<evidence type="ECO:0000313" key="2">
    <source>
        <dbReference type="Proteomes" id="UP001564626"/>
    </source>
</evidence>
<comment type="caution">
    <text evidence="1">The sequence shown here is derived from an EMBL/GenBank/DDBJ whole genome shotgun (WGS) entry which is preliminary data.</text>
</comment>
<dbReference type="Gene3D" id="1.25.40.10">
    <property type="entry name" value="Tetratricopeptide repeat domain"/>
    <property type="match status" value="1"/>
</dbReference>
<evidence type="ECO:0008006" key="3">
    <source>
        <dbReference type="Google" id="ProtNLM"/>
    </source>
</evidence>
<organism evidence="1 2">
    <name type="scientific">Saccharopolyspora cebuensis</name>
    <dbReference type="NCBI Taxonomy" id="418759"/>
    <lineage>
        <taxon>Bacteria</taxon>
        <taxon>Bacillati</taxon>
        <taxon>Actinomycetota</taxon>
        <taxon>Actinomycetes</taxon>
        <taxon>Pseudonocardiales</taxon>
        <taxon>Pseudonocardiaceae</taxon>
        <taxon>Saccharopolyspora</taxon>
    </lineage>
</organism>
<dbReference type="InterPro" id="IPR011990">
    <property type="entry name" value="TPR-like_helical_dom_sf"/>
</dbReference>
<dbReference type="SUPFAM" id="SSF48452">
    <property type="entry name" value="TPR-like"/>
    <property type="match status" value="1"/>
</dbReference>
<protein>
    <recommendedName>
        <fullName evidence="3">Transcriptional regulator</fullName>
    </recommendedName>
</protein>
<name>A0ABV4CNQ8_9PSEU</name>
<keyword evidence="2" id="KW-1185">Reference proteome</keyword>
<evidence type="ECO:0000313" key="1">
    <source>
        <dbReference type="EMBL" id="MEY8042733.1"/>
    </source>
</evidence>
<dbReference type="Proteomes" id="UP001564626">
    <property type="component" value="Unassembled WGS sequence"/>
</dbReference>
<sequence length="308" mass="33466">MISMIQRHIAELRLLDDKVGGGVDSVMWVRTQLRAVLDLWTQTEHEPEVGRALLRSASQLAQLMGWMSFDAGDKGRAQRAYVLAMRLAHELGDNDSVINQLGMLSYITAHTGSADEAKLIATQAMHLARAAHPVVRARTAGRLATACAAAGDLSGFRSAADEAQTLLQKSLDEPPPAFLYYFDSPQLAAESGQALVDLANPRISTELKTQRNRLLGQAVTALTPLAHVDHNSTHQRSALLHGCYLAWAHLRRGDIDSAAQVTVTAVRRLDAVQSGRCRSMVSDLRAAFGLRMPHPSAALAREAIDQAR</sequence>
<dbReference type="RefSeq" id="WP_369775520.1">
    <property type="nucleotide sequence ID" value="NZ_JBGEHV010000064.1"/>
</dbReference>
<proteinExistence type="predicted"/>
<gene>
    <name evidence="1" type="ORF">AB8O55_25285</name>
</gene>